<dbReference type="EMBL" id="UOGF01000085">
    <property type="protein sequence ID" value="VAX32194.1"/>
    <property type="molecule type" value="Genomic_DNA"/>
</dbReference>
<evidence type="ECO:0000313" key="2">
    <source>
        <dbReference type="EMBL" id="VAX32194.1"/>
    </source>
</evidence>
<dbReference type="AlphaFoldDB" id="A0A3B1D7S9"/>
<reference evidence="2" key="1">
    <citation type="submission" date="2018-06" db="EMBL/GenBank/DDBJ databases">
        <authorList>
            <person name="Zhirakovskaya E."/>
        </authorList>
    </citation>
    <scope>NUCLEOTIDE SEQUENCE</scope>
</reference>
<gene>
    <name evidence="2" type="ORF">MNBD_NITROSPIRAE01-345</name>
</gene>
<dbReference type="Gene3D" id="2.60.120.10">
    <property type="entry name" value="Jelly Rolls"/>
    <property type="match status" value="1"/>
</dbReference>
<dbReference type="SUPFAM" id="SSF51206">
    <property type="entry name" value="cAMP-binding domain-like"/>
    <property type="match status" value="1"/>
</dbReference>
<dbReference type="CDD" id="cd00038">
    <property type="entry name" value="CAP_ED"/>
    <property type="match status" value="1"/>
</dbReference>
<dbReference type="SMART" id="SM00100">
    <property type="entry name" value="cNMP"/>
    <property type="match status" value="1"/>
</dbReference>
<feature type="domain" description="Cyclic nucleotide-binding" evidence="1">
    <location>
        <begin position="19"/>
        <end position="112"/>
    </location>
</feature>
<proteinExistence type="predicted"/>
<name>A0A3B1D7S9_9ZZZZ</name>
<dbReference type="InterPro" id="IPR000595">
    <property type="entry name" value="cNMP-bd_dom"/>
</dbReference>
<protein>
    <submittedName>
        <fullName evidence="2">cAMP-binding proteins - catabolite gene activator and regulatory subunit of cAMP-dependent protein kinases</fullName>
    </submittedName>
</protein>
<dbReference type="PROSITE" id="PS50042">
    <property type="entry name" value="CNMP_BINDING_3"/>
    <property type="match status" value="1"/>
</dbReference>
<organism evidence="2">
    <name type="scientific">hydrothermal vent metagenome</name>
    <dbReference type="NCBI Taxonomy" id="652676"/>
    <lineage>
        <taxon>unclassified sequences</taxon>
        <taxon>metagenomes</taxon>
        <taxon>ecological metagenomes</taxon>
    </lineage>
</organism>
<dbReference type="Pfam" id="PF00027">
    <property type="entry name" value="cNMP_binding"/>
    <property type="match status" value="1"/>
</dbReference>
<dbReference type="InterPro" id="IPR014710">
    <property type="entry name" value="RmlC-like_jellyroll"/>
</dbReference>
<sequence>MPKTKLIAYFKPYLSENGSEKEELIKRSIERRVKRRQFLLQEGDVCRHHHFVVEGCLKMYTVDSKGNEHNLQFTAENDWMTDLGSFYSEKPSQLYIEALEPSVVIQIEKSDLIFFYETFPKFDRLFRVITENKFVALQNRLLQNISSTARERYLYFLEQYPKLSNRLPNTQISSYLGITPEFLSKIRKDLVS</sequence>
<accession>A0A3B1D7S9</accession>
<dbReference type="InterPro" id="IPR018490">
    <property type="entry name" value="cNMP-bd_dom_sf"/>
</dbReference>
<evidence type="ECO:0000259" key="1">
    <source>
        <dbReference type="PROSITE" id="PS50042"/>
    </source>
</evidence>